<dbReference type="OrthoDB" id="3227343at2759"/>
<name>A0A2T9YQZ4_9FUNG</name>
<evidence type="ECO:0000259" key="1">
    <source>
        <dbReference type="Pfam" id="PF22938"/>
    </source>
</evidence>
<accession>A0A2T9YQZ4</accession>
<evidence type="ECO:0000313" key="3">
    <source>
        <dbReference type="Proteomes" id="UP000245699"/>
    </source>
</evidence>
<proteinExistence type="predicted"/>
<dbReference type="AlphaFoldDB" id="A0A2T9YQZ4"/>
<reference evidence="2 3" key="1">
    <citation type="journal article" date="2018" name="MBio">
        <title>Comparative Genomics Reveals the Core Gene Toolbox for the Fungus-Insect Symbiosis.</title>
        <authorList>
            <person name="Wang Y."/>
            <person name="Stata M."/>
            <person name="Wang W."/>
            <person name="Stajich J.E."/>
            <person name="White M.M."/>
            <person name="Moncalvo J.M."/>
        </authorList>
    </citation>
    <scope>NUCLEOTIDE SEQUENCE [LARGE SCALE GENOMIC DNA]</scope>
    <source>
        <strain evidence="2 3">AUS-77-4</strain>
    </source>
</reference>
<sequence length="134" mass="15683">MFEVKARLPIKNTLNILNNPELWKYKVSTLVGLRKSFEETSKSSTKASQFEIGSKVLVLRPQLRKIVPVSKLLPRYLGPYTIQRRLSHNLYQVESESKDLKVFHASRLIKFFSRSTLAEGWRVVQIMRIRYCVN</sequence>
<dbReference type="InterPro" id="IPR054465">
    <property type="entry name" value="Integrase_p58-like_C"/>
</dbReference>
<organism evidence="2 3">
    <name type="scientific">Furculomyces boomerangus</name>
    <dbReference type="NCBI Taxonomy" id="61424"/>
    <lineage>
        <taxon>Eukaryota</taxon>
        <taxon>Fungi</taxon>
        <taxon>Fungi incertae sedis</taxon>
        <taxon>Zoopagomycota</taxon>
        <taxon>Kickxellomycotina</taxon>
        <taxon>Harpellomycetes</taxon>
        <taxon>Harpellales</taxon>
        <taxon>Harpellaceae</taxon>
        <taxon>Furculomyces</taxon>
    </lineage>
</organism>
<dbReference type="Proteomes" id="UP000245699">
    <property type="component" value="Unassembled WGS sequence"/>
</dbReference>
<dbReference type="EMBL" id="MBFT01000221">
    <property type="protein sequence ID" value="PVU94778.1"/>
    <property type="molecule type" value="Genomic_DNA"/>
</dbReference>
<feature type="domain" description="Integrase p58-like C-terminal" evidence="1">
    <location>
        <begin position="78"/>
        <end position="109"/>
    </location>
</feature>
<keyword evidence="3" id="KW-1185">Reference proteome</keyword>
<comment type="caution">
    <text evidence="2">The sequence shown here is derived from an EMBL/GenBank/DDBJ whole genome shotgun (WGS) entry which is preliminary data.</text>
</comment>
<dbReference type="Pfam" id="PF22938">
    <property type="entry name" value="Integrase_p58_C"/>
    <property type="match status" value="1"/>
</dbReference>
<protein>
    <recommendedName>
        <fullName evidence="1">Integrase p58-like C-terminal domain-containing protein</fullName>
    </recommendedName>
</protein>
<evidence type="ECO:0000313" key="2">
    <source>
        <dbReference type="EMBL" id="PVU94778.1"/>
    </source>
</evidence>
<gene>
    <name evidence="2" type="ORF">BB559_002933</name>
</gene>
<dbReference type="STRING" id="61424.A0A2T9YQZ4"/>